<dbReference type="Proteomes" id="UP000198599">
    <property type="component" value="Unassembled WGS sequence"/>
</dbReference>
<evidence type="ECO:0000313" key="1">
    <source>
        <dbReference type="EMBL" id="SFN49232.1"/>
    </source>
</evidence>
<organism evidence="1 2">
    <name type="scientific">Roseovarius lutimaris</name>
    <dbReference type="NCBI Taxonomy" id="1005928"/>
    <lineage>
        <taxon>Bacteria</taxon>
        <taxon>Pseudomonadati</taxon>
        <taxon>Pseudomonadota</taxon>
        <taxon>Alphaproteobacteria</taxon>
        <taxon>Rhodobacterales</taxon>
        <taxon>Roseobacteraceae</taxon>
        <taxon>Roseovarius</taxon>
    </lineage>
</organism>
<dbReference type="EMBL" id="FOVP01000003">
    <property type="protein sequence ID" value="SFN49232.1"/>
    <property type="molecule type" value="Genomic_DNA"/>
</dbReference>
<dbReference type="STRING" id="1005928.SAMN04487859_103201"/>
<name>A0A1I4ZG49_9RHOB</name>
<protein>
    <submittedName>
        <fullName evidence="1">Uncharacterized protein</fullName>
    </submittedName>
</protein>
<reference evidence="2" key="1">
    <citation type="submission" date="2016-10" db="EMBL/GenBank/DDBJ databases">
        <authorList>
            <person name="Varghese N."/>
            <person name="Submissions S."/>
        </authorList>
    </citation>
    <scope>NUCLEOTIDE SEQUENCE [LARGE SCALE GENOMIC DNA]</scope>
    <source>
        <strain evidence="2">DSM 28463</strain>
    </source>
</reference>
<evidence type="ECO:0000313" key="2">
    <source>
        <dbReference type="Proteomes" id="UP000198599"/>
    </source>
</evidence>
<proteinExistence type="predicted"/>
<gene>
    <name evidence="1" type="ORF">SAMN04487859_103201</name>
</gene>
<dbReference type="AlphaFoldDB" id="A0A1I4ZG49"/>
<accession>A0A1I4ZG49</accession>
<keyword evidence="2" id="KW-1185">Reference proteome</keyword>
<sequence>MNDIFGLVVSTLHAQEAWQDNTPLPSRQASPPGLKPHSSMVPLRKYVWVVTTLFRVSQSPQFALKLSFALFTNIPFFPVLEG</sequence>